<dbReference type="InterPro" id="IPR008042">
    <property type="entry name" value="Retrotrans_Pao"/>
</dbReference>
<evidence type="ECO:0000256" key="3">
    <source>
        <dbReference type="ARBA" id="ARBA00022722"/>
    </source>
</evidence>
<keyword evidence="6" id="KW-0695">RNA-directed DNA polymerase</keyword>
<dbReference type="InterPro" id="IPR021109">
    <property type="entry name" value="Peptidase_aspartic_dom_sf"/>
</dbReference>
<dbReference type="Gene3D" id="3.30.70.270">
    <property type="match status" value="1"/>
</dbReference>
<dbReference type="GO" id="GO:0042575">
    <property type="term" value="C:DNA polymerase complex"/>
    <property type="evidence" value="ECO:0007669"/>
    <property type="project" value="UniProtKB-ARBA"/>
</dbReference>
<dbReference type="Pfam" id="PF17921">
    <property type="entry name" value="Integrase_H2C2"/>
    <property type="match status" value="1"/>
</dbReference>
<dbReference type="GO" id="GO:0004190">
    <property type="term" value="F:aspartic-type endopeptidase activity"/>
    <property type="evidence" value="ECO:0007669"/>
    <property type="project" value="InterPro"/>
</dbReference>
<evidence type="ECO:0000313" key="9">
    <source>
        <dbReference type="EMBL" id="PIC41316.1"/>
    </source>
</evidence>
<keyword evidence="3" id="KW-0540">Nuclease</keyword>
<dbReference type="InterPro" id="IPR012337">
    <property type="entry name" value="RNaseH-like_sf"/>
</dbReference>
<dbReference type="GO" id="GO:0003964">
    <property type="term" value="F:RNA-directed DNA polymerase activity"/>
    <property type="evidence" value="ECO:0007669"/>
    <property type="project" value="UniProtKB-KW"/>
</dbReference>
<feature type="domain" description="Integrase catalytic" evidence="8">
    <location>
        <begin position="1116"/>
        <end position="1305"/>
    </location>
</feature>
<dbReference type="InterPro" id="IPR040676">
    <property type="entry name" value="DUF5641"/>
</dbReference>
<accession>A0A2G5UPZ3</accession>
<dbReference type="SUPFAM" id="SSF56672">
    <property type="entry name" value="DNA/RNA polymerases"/>
    <property type="match status" value="1"/>
</dbReference>
<dbReference type="PROSITE" id="PS00141">
    <property type="entry name" value="ASP_PROTEASE"/>
    <property type="match status" value="1"/>
</dbReference>
<dbReference type="InterPro" id="IPR036397">
    <property type="entry name" value="RNaseH_sf"/>
</dbReference>
<dbReference type="GO" id="GO:0004519">
    <property type="term" value="F:endonuclease activity"/>
    <property type="evidence" value="ECO:0007669"/>
    <property type="project" value="UniProtKB-KW"/>
</dbReference>
<evidence type="ECO:0000256" key="6">
    <source>
        <dbReference type="ARBA" id="ARBA00022918"/>
    </source>
</evidence>
<dbReference type="PANTHER" id="PTHR47331:SF1">
    <property type="entry name" value="GAG-LIKE PROTEIN"/>
    <property type="match status" value="1"/>
</dbReference>
<dbReference type="GO" id="GO:0003676">
    <property type="term" value="F:nucleic acid binding"/>
    <property type="evidence" value="ECO:0007669"/>
    <property type="project" value="InterPro"/>
</dbReference>
<organism evidence="9 10">
    <name type="scientific">Caenorhabditis nigoni</name>
    <dbReference type="NCBI Taxonomy" id="1611254"/>
    <lineage>
        <taxon>Eukaryota</taxon>
        <taxon>Metazoa</taxon>
        <taxon>Ecdysozoa</taxon>
        <taxon>Nematoda</taxon>
        <taxon>Chromadorea</taxon>
        <taxon>Rhabditida</taxon>
        <taxon>Rhabditina</taxon>
        <taxon>Rhabditomorpha</taxon>
        <taxon>Rhabditoidea</taxon>
        <taxon>Rhabditidae</taxon>
        <taxon>Peloderinae</taxon>
        <taxon>Caenorhabditis</taxon>
    </lineage>
</organism>
<evidence type="ECO:0000313" key="10">
    <source>
        <dbReference type="Proteomes" id="UP000230233"/>
    </source>
</evidence>
<dbReference type="Pfam" id="PF00078">
    <property type="entry name" value="RVT_1"/>
    <property type="match status" value="1"/>
</dbReference>
<dbReference type="EMBL" id="PDUG01000003">
    <property type="protein sequence ID" value="PIC41316.1"/>
    <property type="molecule type" value="Genomic_DNA"/>
</dbReference>
<comment type="caution">
    <text evidence="9">The sequence shown here is derived from an EMBL/GenBank/DDBJ whole genome shotgun (WGS) entry which is preliminary data.</text>
</comment>
<dbReference type="Pfam" id="PF18701">
    <property type="entry name" value="DUF5641"/>
    <property type="match status" value="1"/>
</dbReference>
<evidence type="ECO:0000259" key="8">
    <source>
        <dbReference type="PROSITE" id="PS50994"/>
    </source>
</evidence>
<dbReference type="Gene3D" id="3.10.10.10">
    <property type="entry name" value="HIV Type 1 Reverse Transcriptase, subunit A, domain 1"/>
    <property type="match status" value="1"/>
</dbReference>
<keyword evidence="4" id="KW-0255">Endonuclease</keyword>
<dbReference type="InterPro" id="IPR000477">
    <property type="entry name" value="RT_dom"/>
</dbReference>
<dbReference type="PROSITE" id="PS50994">
    <property type="entry name" value="INTEGRASE"/>
    <property type="match status" value="1"/>
</dbReference>
<proteinExistence type="predicted"/>
<evidence type="ECO:0000256" key="1">
    <source>
        <dbReference type="ARBA" id="ARBA00022679"/>
    </source>
</evidence>
<keyword evidence="5" id="KW-0378">Hydrolase</keyword>
<evidence type="ECO:0000256" key="2">
    <source>
        <dbReference type="ARBA" id="ARBA00022695"/>
    </source>
</evidence>
<dbReference type="InterPro" id="IPR043502">
    <property type="entry name" value="DNA/RNA_pol_sf"/>
</dbReference>
<dbReference type="InterPro" id="IPR001584">
    <property type="entry name" value="Integrase_cat-core"/>
</dbReference>
<protein>
    <recommendedName>
        <fullName evidence="8">Integrase catalytic domain-containing protein</fullName>
    </recommendedName>
</protein>
<name>A0A2G5UPZ3_9PELO</name>
<keyword evidence="1" id="KW-0808">Transferase</keyword>
<dbReference type="PANTHER" id="PTHR47331">
    <property type="entry name" value="PHD-TYPE DOMAIN-CONTAINING PROTEIN"/>
    <property type="match status" value="1"/>
</dbReference>
<evidence type="ECO:0000256" key="5">
    <source>
        <dbReference type="ARBA" id="ARBA00022801"/>
    </source>
</evidence>
<sequence length="1441" mass="163615">MSTTSKTQQSFFGRTELMSKSTPQTPLSLNTISSTHNSLTTHTINEISDITDTIMINLSIVADPDYKLPIIQLRMPSGEFLHALIDSGATTSIISKATATRIQCPLHYQKLINYTGFIASTGPKTTNFYDIVLLDKHGKKWNTIIPEYTQLPTVVKAPVFSSEDSVFLHKNRIDISQLQSLKKFDGQPIDIIIGNDILGNLLSTSVRYILPSKRIIEDTLLGYITHPSPVSHHLQATETTSSNAVLCIDDGHIDAQTYSIEFTDYPIQDSEDGICLEHKKPNRITDAELDRLLEQMSSLELLGIEPPPAIKGKAILNQELITKFKATAIQDADNKVYVQFPFNGKELNLNDNYPVALQRLFSLLKQLKNEKDLNAYNEIIQLQLKTGIIETVPETEIDQGPQYYIPHRVIVKMESLTTKLRIVLDASSHMKNEISLNDCVHPGPSILKSILGILLRSRITRYLVIADIEKAFHQVRVQRGHRNATMFLWLKDPTKPPTPDNIITYRFTRLPFGITASPFLLAITILLYMELNPHPINEKIKENLYVDNVLFTPMSQEEALKNYAHSKEAFQKMHMNLREFLCNSEQVMDQIPVDDKSKSTKVKVLGHSWDSIADTYTIKIAKPPEGRPTKRNIASFQASTYDPTGVLSPIVVPIKSLMAKINDTKTKWKDPIPDHLMPEFEQIRATFTEPTYTVPRQITPLQGYTKASLIIFSDASLEHYAMCAYIRFECSDNTVESKLIFSKSRIRPKNLKNLTIPRMELLGAVIAANAASTLTSELQIPFSSITLFCDNTAALHWIIHKKSEDKWVQARVKSITENLDSLSQKGYKASFRYVPTAQNPADIASRGATLAQLKTDPMWFNGAAFLQETEESWPPTLENSPEDPKEFHCFLLGLQIQDLPGQDIIVQHTVTDAATPTEQSVVPYERTNSLRKLVTIMQKVMRWVHRIVKKRNERHPNRQYFWRGIHMKEYAMATIMNNEVTKRVVAHQYILQDHYKDAEKQWEIQPPSSPDITKDTKGIYHYSNSYVNKKHKNMPKSLIYIVHKHPLAQLIALDYHISGLHQGPKDTVRDITNKYWIKHIVALSKTIRATCVTCRRRHGNPYHYPFATQLPSIRTQICRPFQNVGIDYFGPISYKNALGETSKLWVMLATCLLTRAVHLEVVPDNTTSSFLLAMRRFIGRRGTPRTIVSDNAPAFSLGYAMMNADIISMISSSLSLTSYLASKEIEVKQITPFAPWQGGAYERIVGIVKNLFYKSIGRLQLSYVEVETLMIECEGIINSRPITANSISISDTAAIRPIDFMLPQAELSIPNNLENRTSTKIGVTEKQTREYLKHLDNLRVQLWDEFYKEMYTGKQAPTYNDKAHCSVKPQLNHVVLVKTPNVPRYRWPLGRIIKLLPSTDGHIRSVRLKCKNAEIERAVNQLIPLELSTQDIDLYTDTTAV</sequence>
<dbReference type="Gene3D" id="3.30.420.10">
    <property type="entry name" value="Ribonuclease H-like superfamily/Ribonuclease H"/>
    <property type="match status" value="1"/>
</dbReference>
<gene>
    <name evidence="9" type="primary">Cnig_chr_III.g8776</name>
    <name evidence="9" type="ORF">B9Z55_008776</name>
</gene>
<keyword evidence="10" id="KW-1185">Reference proteome</keyword>
<dbReference type="InterPro" id="IPR043128">
    <property type="entry name" value="Rev_trsase/Diguanyl_cyclase"/>
</dbReference>
<evidence type="ECO:0000256" key="4">
    <source>
        <dbReference type="ARBA" id="ARBA00022759"/>
    </source>
</evidence>
<dbReference type="InterPro" id="IPR041588">
    <property type="entry name" value="Integrase_H2C2"/>
</dbReference>
<evidence type="ECO:0000256" key="7">
    <source>
        <dbReference type="SAM" id="MobiDB-lite"/>
    </source>
</evidence>
<dbReference type="Gene3D" id="2.40.70.10">
    <property type="entry name" value="Acid Proteases"/>
    <property type="match status" value="1"/>
</dbReference>
<keyword evidence="2" id="KW-0548">Nucleotidyltransferase</keyword>
<dbReference type="STRING" id="1611254.A0A2G5UPZ3"/>
<dbReference type="InterPro" id="IPR001969">
    <property type="entry name" value="Aspartic_peptidase_AS"/>
</dbReference>
<dbReference type="Pfam" id="PF05380">
    <property type="entry name" value="Peptidase_A17"/>
    <property type="match status" value="1"/>
</dbReference>
<reference evidence="10" key="1">
    <citation type="submission" date="2017-10" db="EMBL/GenBank/DDBJ databases">
        <title>Rapid genome shrinkage in a self-fertile nematode reveals novel sperm competition proteins.</title>
        <authorList>
            <person name="Yin D."/>
            <person name="Schwarz E.M."/>
            <person name="Thomas C.G."/>
            <person name="Felde R.L."/>
            <person name="Korf I.F."/>
            <person name="Cutter A.D."/>
            <person name="Schartner C.M."/>
            <person name="Ralston E.J."/>
            <person name="Meyer B.J."/>
            <person name="Haag E.S."/>
        </authorList>
    </citation>
    <scope>NUCLEOTIDE SEQUENCE [LARGE SCALE GENOMIC DNA]</scope>
    <source>
        <strain evidence="10">JU1422</strain>
    </source>
</reference>
<dbReference type="Proteomes" id="UP000230233">
    <property type="component" value="Chromosome III"/>
</dbReference>
<dbReference type="OrthoDB" id="429521at2759"/>
<feature type="region of interest" description="Disordered" evidence="7">
    <location>
        <begin position="1"/>
        <end position="26"/>
    </location>
</feature>
<dbReference type="SUPFAM" id="SSF53098">
    <property type="entry name" value="Ribonuclease H-like"/>
    <property type="match status" value="1"/>
</dbReference>
<dbReference type="GO" id="GO:0015074">
    <property type="term" value="P:DNA integration"/>
    <property type="evidence" value="ECO:0007669"/>
    <property type="project" value="InterPro"/>
</dbReference>
<dbReference type="GO" id="GO:0006508">
    <property type="term" value="P:proteolysis"/>
    <property type="evidence" value="ECO:0007669"/>
    <property type="project" value="InterPro"/>
</dbReference>